<dbReference type="InterPro" id="IPR005303">
    <property type="entry name" value="MOCOS_middle"/>
</dbReference>
<comment type="similarity">
    <text evidence="4">Belongs to the class-V pyridoxal-phosphate-dependent aminotransferase family. MOCOS subfamily.</text>
</comment>
<dbReference type="GO" id="GO:0030151">
    <property type="term" value="F:molybdenum ion binding"/>
    <property type="evidence" value="ECO:0007669"/>
    <property type="project" value="UniProtKB-UniRule"/>
</dbReference>
<dbReference type="HAMAP" id="MF_03050">
    <property type="entry name" value="MOCOS"/>
    <property type="match status" value="1"/>
</dbReference>
<dbReference type="Pfam" id="PF03473">
    <property type="entry name" value="MOSC"/>
    <property type="match status" value="1"/>
</dbReference>
<dbReference type="EC" id="2.8.1.9" evidence="4"/>
<reference evidence="7" key="1">
    <citation type="journal article" date="2020" name="Stud. Mycol.">
        <title>101 Dothideomycetes genomes: a test case for predicting lifestyles and emergence of pathogens.</title>
        <authorList>
            <person name="Haridas S."/>
            <person name="Albert R."/>
            <person name="Binder M."/>
            <person name="Bloem J."/>
            <person name="Labutti K."/>
            <person name="Salamov A."/>
            <person name="Andreopoulos B."/>
            <person name="Baker S."/>
            <person name="Barry K."/>
            <person name="Bills G."/>
            <person name="Bluhm B."/>
            <person name="Cannon C."/>
            <person name="Castanera R."/>
            <person name="Culley D."/>
            <person name="Daum C."/>
            <person name="Ezra D."/>
            <person name="Gonzalez J."/>
            <person name="Henrissat B."/>
            <person name="Kuo A."/>
            <person name="Liang C."/>
            <person name="Lipzen A."/>
            <person name="Lutzoni F."/>
            <person name="Magnuson J."/>
            <person name="Mondo S."/>
            <person name="Nolan M."/>
            <person name="Ohm R."/>
            <person name="Pangilinan J."/>
            <person name="Park H.-J."/>
            <person name="Ramirez L."/>
            <person name="Alfaro M."/>
            <person name="Sun H."/>
            <person name="Tritt A."/>
            <person name="Yoshinaga Y."/>
            <person name="Zwiers L.-H."/>
            <person name="Turgeon B."/>
            <person name="Goodwin S."/>
            <person name="Spatafora J."/>
            <person name="Crous P."/>
            <person name="Grigoriev I."/>
        </authorList>
    </citation>
    <scope>NUCLEOTIDE SEQUENCE</scope>
    <source>
        <strain evidence="7">CBS 115976</strain>
    </source>
</reference>
<dbReference type="Gene3D" id="3.90.1150.10">
    <property type="entry name" value="Aspartate Aminotransferase, domain 1"/>
    <property type="match status" value="1"/>
</dbReference>
<dbReference type="InterPro" id="IPR015422">
    <property type="entry name" value="PyrdxlP-dep_Trfase_small"/>
</dbReference>
<dbReference type="Pfam" id="PF03476">
    <property type="entry name" value="MOSC_N"/>
    <property type="match status" value="1"/>
</dbReference>
<dbReference type="SUPFAM" id="SSF141673">
    <property type="entry name" value="MOSC N-terminal domain-like"/>
    <property type="match status" value="1"/>
</dbReference>
<dbReference type="Gene3D" id="3.40.640.10">
    <property type="entry name" value="Type I PLP-dependent aspartate aminotransferase-like (Major domain)"/>
    <property type="match status" value="1"/>
</dbReference>
<accession>A0A6A6UGR2</accession>
<dbReference type="PANTHER" id="PTHR14237">
    <property type="entry name" value="MOLYBDOPTERIN COFACTOR SULFURASE MOSC"/>
    <property type="match status" value="1"/>
</dbReference>
<dbReference type="AlphaFoldDB" id="A0A6A6UGR2"/>
<feature type="region of interest" description="Disordered" evidence="5">
    <location>
        <begin position="620"/>
        <end position="658"/>
    </location>
</feature>
<dbReference type="InterPro" id="IPR015421">
    <property type="entry name" value="PyrdxlP-dep_Trfase_major"/>
</dbReference>
<dbReference type="PANTHER" id="PTHR14237:SF80">
    <property type="entry name" value="MOLYBDENUM COFACTOR SULFURASE"/>
    <property type="match status" value="1"/>
</dbReference>
<dbReference type="InterPro" id="IPR028886">
    <property type="entry name" value="MoCo_sulfurase"/>
</dbReference>
<dbReference type="InterPro" id="IPR015424">
    <property type="entry name" value="PyrdxlP-dep_Trfase"/>
</dbReference>
<feature type="active site" evidence="4">
    <location>
        <position position="389"/>
    </location>
</feature>
<dbReference type="EMBL" id="MU004233">
    <property type="protein sequence ID" value="KAF2671459.1"/>
    <property type="molecule type" value="Genomic_DNA"/>
</dbReference>
<keyword evidence="3 4" id="KW-0501">Molybdenum cofactor biosynthesis</keyword>
<evidence type="ECO:0000256" key="2">
    <source>
        <dbReference type="ARBA" id="ARBA00022898"/>
    </source>
</evidence>
<evidence type="ECO:0000313" key="8">
    <source>
        <dbReference type="Proteomes" id="UP000799302"/>
    </source>
</evidence>
<dbReference type="GO" id="GO:0008265">
    <property type="term" value="F:molybdenum cofactor sulfurtransferase activity"/>
    <property type="evidence" value="ECO:0007669"/>
    <property type="project" value="UniProtKB-UniRule"/>
</dbReference>
<dbReference type="GO" id="GO:0030170">
    <property type="term" value="F:pyridoxal phosphate binding"/>
    <property type="evidence" value="ECO:0007669"/>
    <property type="project" value="UniProtKB-UniRule"/>
</dbReference>
<dbReference type="OrthoDB" id="10264306at2759"/>
<sequence>MDPNHKAWYNQAIEQLRGEEFPMLQGTIYLDHAGTAIPSKSLMSRFATDMTLNLYGNPHSTSLAAQATSKKIERIRLQLLQYFSADPDHFDLVFVANATAGIKLVAEAFREAEDGFWFGYHHAAHTSVVGVREVAKSQQCFKSDEEVKTWISSTSISTSETKLFAYPAQSNMNGTRLPLTWCGQIRQHGAKVYSLLDAAALASTTPLDLSCMNTSPDFTVVSLYKIFGFPDLGALIIRKDAGHIFQNRKYFGGGTVDMVTCTDDRWFARRMDTLHEQLEDGSLPIHNILAIEPAMNTYNELFGSLDQVSRHCAFLAQRLYKGLSDLQHSNRRPACYMYVDGSRDFADLRRQGPVLAFNICDSRGSWIGTTEVEKLASIKNIQLRTGGLCNPGGVAAALNLSANDMKENYRDGQRCGNDHDIMRGQPTSMIRVSLGPINTIADVDSFISFVEEFFVESDGSSVSSEEMDSSPAEGLVAPFTVESLMVFPVKSCSGWKIPAGKRWRVYNEGLAWDREWCVILAGSGAVMSQKRYPRMALIRPQIDLDEGLLRLSFTDQSANIAPIVVPLYLDPASPMMLGDTCREATVCGDNISARAYTNPDINSFFTQALGVSCHLGRFPSGGSSASSRHAKDHLQPSRQQSRKRKSGGPVGDHNESKKIPILLSNESPILTISSSSLNRLNEQIKSSGGKAVRAEAFRANIVVGEAKTPRLGPEQPYAEDNWRMVRIADQYFEFLGPCRRCQMVCIDQDTGLRNQEPFTTLAKTRRFDGKIFFGQHCSHVPSPASTHLSGSKGHAIATIATGDPVYPIL</sequence>
<evidence type="ECO:0000313" key="7">
    <source>
        <dbReference type="EMBL" id="KAF2671459.1"/>
    </source>
</evidence>
<name>A0A6A6UGR2_9PEZI</name>
<dbReference type="InterPro" id="IPR000192">
    <property type="entry name" value="Aminotrans_V_dom"/>
</dbReference>
<feature type="modified residue" description="N6-(pyridoxal phosphate)lysine" evidence="4">
    <location>
        <position position="225"/>
    </location>
</feature>
<evidence type="ECO:0000259" key="6">
    <source>
        <dbReference type="PROSITE" id="PS51340"/>
    </source>
</evidence>
<dbReference type="Proteomes" id="UP000799302">
    <property type="component" value="Unassembled WGS sequence"/>
</dbReference>
<dbReference type="GO" id="GO:0016829">
    <property type="term" value="F:lyase activity"/>
    <property type="evidence" value="ECO:0007669"/>
    <property type="project" value="UniProtKB-UniRule"/>
</dbReference>
<keyword evidence="8" id="KW-1185">Reference proteome</keyword>
<organism evidence="7 8">
    <name type="scientific">Microthyrium microscopicum</name>
    <dbReference type="NCBI Taxonomy" id="703497"/>
    <lineage>
        <taxon>Eukaryota</taxon>
        <taxon>Fungi</taxon>
        <taxon>Dikarya</taxon>
        <taxon>Ascomycota</taxon>
        <taxon>Pezizomycotina</taxon>
        <taxon>Dothideomycetes</taxon>
        <taxon>Dothideomycetes incertae sedis</taxon>
        <taxon>Microthyriales</taxon>
        <taxon>Microthyriaceae</taxon>
        <taxon>Microthyrium</taxon>
    </lineage>
</organism>
<evidence type="ECO:0000256" key="1">
    <source>
        <dbReference type="ARBA" id="ARBA00022679"/>
    </source>
</evidence>
<evidence type="ECO:0000256" key="5">
    <source>
        <dbReference type="SAM" id="MobiDB-lite"/>
    </source>
</evidence>
<keyword evidence="2 4" id="KW-0663">Pyridoxal phosphate</keyword>
<protein>
    <recommendedName>
        <fullName evidence="4">Molybdenum cofactor sulfurase</fullName>
        <shortName evidence="4">MCS</shortName>
        <shortName evidence="4">MOS</shortName>
        <shortName evidence="4">MoCo sulfurase</shortName>
        <ecNumber evidence="4">2.8.1.9</ecNumber>
    </recommendedName>
    <alternativeName>
        <fullName evidence="4">Molybdenum cofactor sulfurtransferase</fullName>
    </alternativeName>
</protein>
<comment type="catalytic activity">
    <reaction evidence="4">
        <text>Mo-molybdopterin + L-cysteine + AH2 = thio-Mo-molybdopterin + L-alanine + A + H2O</text>
        <dbReference type="Rhea" id="RHEA:42636"/>
        <dbReference type="ChEBI" id="CHEBI:13193"/>
        <dbReference type="ChEBI" id="CHEBI:15377"/>
        <dbReference type="ChEBI" id="CHEBI:17499"/>
        <dbReference type="ChEBI" id="CHEBI:35235"/>
        <dbReference type="ChEBI" id="CHEBI:57972"/>
        <dbReference type="ChEBI" id="CHEBI:71302"/>
        <dbReference type="ChEBI" id="CHEBI:82685"/>
        <dbReference type="EC" id="2.8.1.9"/>
    </reaction>
</comment>
<evidence type="ECO:0000256" key="3">
    <source>
        <dbReference type="ARBA" id="ARBA00023150"/>
    </source>
</evidence>
<comment type="function">
    <text evidence="4">Sulfurates the molybdenum cofactor. Sulfation of molybdenum is essential for xanthine dehydrogenase (XDH) and aldehyde oxidase (ADO) enzymes in which molybdenum cofactor is liganded by 1 oxygen and 1 sulfur atom in active form.</text>
</comment>
<dbReference type="SUPFAM" id="SSF53383">
    <property type="entry name" value="PLP-dependent transferases"/>
    <property type="match status" value="1"/>
</dbReference>
<dbReference type="Pfam" id="PF00266">
    <property type="entry name" value="Aminotran_5"/>
    <property type="match status" value="1"/>
</dbReference>
<keyword evidence="1 4" id="KW-0808">Transferase</keyword>
<dbReference type="PROSITE" id="PS51340">
    <property type="entry name" value="MOSC"/>
    <property type="match status" value="1"/>
</dbReference>
<comment type="cofactor">
    <cofactor evidence="4">
        <name>pyridoxal 5'-phosphate</name>
        <dbReference type="ChEBI" id="CHEBI:597326"/>
    </cofactor>
</comment>
<evidence type="ECO:0000256" key="4">
    <source>
        <dbReference type="HAMAP-Rule" id="MF_03050"/>
    </source>
</evidence>
<dbReference type="InterPro" id="IPR005302">
    <property type="entry name" value="MoCF_Sase_C"/>
</dbReference>
<dbReference type="GO" id="GO:0006777">
    <property type="term" value="P:Mo-molybdopterin cofactor biosynthetic process"/>
    <property type="evidence" value="ECO:0007669"/>
    <property type="project" value="UniProtKB-UniRule"/>
</dbReference>
<gene>
    <name evidence="4" type="primary">hxB</name>
    <name evidence="7" type="ORF">BT63DRAFT_217737</name>
</gene>
<proteinExistence type="inferred from homology"/>
<feature type="domain" description="MOSC" evidence="6">
    <location>
        <begin position="635"/>
        <end position="808"/>
    </location>
</feature>